<dbReference type="EMBL" id="JAOTGU010000031">
    <property type="protein sequence ID" value="MDB6263007.1"/>
    <property type="molecule type" value="Genomic_DNA"/>
</dbReference>
<feature type="compositionally biased region" description="Polar residues" evidence="1">
    <location>
        <begin position="96"/>
        <end position="116"/>
    </location>
</feature>
<protein>
    <submittedName>
        <fullName evidence="2">Uncharacterized protein</fullName>
    </submittedName>
</protein>
<name>A0A9X3WD48_LACAM</name>
<proteinExistence type="predicted"/>
<feature type="non-terminal residue" evidence="2">
    <location>
        <position position="1"/>
    </location>
</feature>
<reference evidence="2" key="1">
    <citation type="journal article" date="2022" name="Microorganisms">
        <title>Antibiotic Susceptibility, Resistance Gene Determinants and Corresponding Genomic Regions in Lactobacillus amylovorus Isolates Derived from Wild Boars and Domestic Pigs.</title>
        <authorList>
            <person name="Moravkova M."/>
            <person name="Kostovova I."/>
            <person name="Kavanova K."/>
            <person name="Pechar R."/>
            <person name="Stanek S."/>
            <person name="Brychta A."/>
            <person name="Zeman M."/>
            <person name="Kubasova T."/>
        </authorList>
    </citation>
    <scope>NUCLEOTIDE SEQUENCE</scope>
    <source>
        <strain evidence="2">M356A</strain>
    </source>
</reference>
<evidence type="ECO:0000256" key="1">
    <source>
        <dbReference type="SAM" id="MobiDB-lite"/>
    </source>
</evidence>
<feature type="compositionally biased region" description="Polar residues" evidence="1">
    <location>
        <begin position="1"/>
        <end position="25"/>
    </location>
</feature>
<dbReference type="Proteomes" id="UP001143700">
    <property type="component" value="Unassembled WGS sequence"/>
</dbReference>
<accession>A0A9X3WD48</accession>
<sequence length="186" mass="19456">LLQWPNQITVISDGTSQPDNPSQPDTPKYPAESVPSGTTKSVQFVTADGSVVGTGKLTRNGNNVELSGIPGGYKLSDEDSSGHSAQLLQWPNTISVVSDGTTQPSNPSQGDNTNPTYPAESIADGTNKTIQFVTSDGTVVGTGTLSKENGMVRLEGIPGEYKLADIDSSGHSAQLLQWPDQIVVSN</sequence>
<evidence type="ECO:0000313" key="2">
    <source>
        <dbReference type="EMBL" id="MDB6263007.1"/>
    </source>
</evidence>
<organism evidence="2 3">
    <name type="scientific">Lactobacillus amylovorus</name>
    <dbReference type="NCBI Taxonomy" id="1604"/>
    <lineage>
        <taxon>Bacteria</taxon>
        <taxon>Bacillati</taxon>
        <taxon>Bacillota</taxon>
        <taxon>Bacilli</taxon>
        <taxon>Lactobacillales</taxon>
        <taxon>Lactobacillaceae</taxon>
        <taxon>Lactobacillus</taxon>
    </lineage>
</organism>
<gene>
    <name evidence="2" type="ORF">ODV15_10840</name>
</gene>
<reference evidence="2" key="2">
    <citation type="submission" date="2022-10" db="EMBL/GenBank/DDBJ databases">
        <authorList>
            <person name="Kostovova I."/>
            <person name="Moravkova M."/>
            <person name="Pechar R."/>
        </authorList>
    </citation>
    <scope>NUCLEOTIDE SEQUENCE</scope>
    <source>
        <strain evidence="2">M356A</strain>
    </source>
</reference>
<feature type="region of interest" description="Disordered" evidence="1">
    <location>
        <begin position="96"/>
        <end position="119"/>
    </location>
</feature>
<dbReference type="RefSeq" id="WP_271870950.1">
    <property type="nucleotide sequence ID" value="NZ_JAOTGU010000031.1"/>
</dbReference>
<evidence type="ECO:0000313" key="3">
    <source>
        <dbReference type="Proteomes" id="UP001143700"/>
    </source>
</evidence>
<dbReference type="AlphaFoldDB" id="A0A9X3WD48"/>
<comment type="caution">
    <text evidence="2">The sequence shown here is derived from an EMBL/GenBank/DDBJ whole genome shotgun (WGS) entry which is preliminary data.</text>
</comment>
<feature type="region of interest" description="Disordered" evidence="1">
    <location>
        <begin position="1"/>
        <end position="41"/>
    </location>
</feature>